<dbReference type="PIRSF" id="PIRSF018637">
    <property type="entry name" value="TrmK"/>
    <property type="match status" value="1"/>
</dbReference>
<dbReference type="PANTHER" id="PTHR38451">
    <property type="entry name" value="TRNA (ADENINE(22)-N(1))-METHYLTRANSFERASE"/>
    <property type="match status" value="1"/>
</dbReference>
<dbReference type="Pfam" id="PF04816">
    <property type="entry name" value="TrmK"/>
    <property type="match status" value="1"/>
</dbReference>
<comment type="caution">
    <text evidence="2">The sequence shown here is derived from an EMBL/GenBank/DDBJ whole genome shotgun (WGS) entry which is preliminary data.</text>
</comment>
<dbReference type="GO" id="GO:0160105">
    <property type="term" value="F:tRNA (adenine(22)-N1)-methyltransferase activity"/>
    <property type="evidence" value="ECO:0007669"/>
    <property type="project" value="InterPro"/>
</dbReference>
<feature type="coiled-coil region" evidence="1">
    <location>
        <begin position="190"/>
        <end position="233"/>
    </location>
</feature>
<dbReference type="PANTHER" id="PTHR38451:SF1">
    <property type="entry name" value="TRNA (ADENINE(22)-N(1))-METHYLTRANSFERASE"/>
    <property type="match status" value="1"/>
</dbReference>
<dbReference type="EMBL" id="LFZW01000001">
    <property type="protein sequence ID" value="KMY50827.1"/>
    <property type="molecule type" value="Genomic_DNA"/>
</dbReference>
<gene>
    <name evidence="2" type="ORF">AC625_15960</name>
</gene>
<dbReference type="InterPro" id="IPR006901">
    <property type="entry name" value="TrmK"/>
</dbReference>
<proteinExistence type="predicted"/>
<keyword evidence="3" id="KW-1185">Reference proteome</keyword>
<evidence type="ECO:0000256" key="1">
    <source>
        <dbReference type="SAM" id="Coils"/>
    </source>
</evidence>
<dbReference type="OrthoDB" id="5881184at2"/>
<reference evidence="3" key="1">
    <citation type="submission" date="2015-07" db="EMBL/GenBank/DDBJ databases">
        <title>Genome sequencing project for genomic taxonomy and phylogenomics of Bacillus-like bacteria.</title>
        <authorList>
            <person name="Liu B."/>
            <person name="Wang J."/>
            <person name="Zhu Y."/>
            <person name="Liu G."/>
            <person name="Chen Q."/>
            <person name="Chen Z."/>
            <person name="Lan J."/>
            <person name="Che J."/>
            <person name="Ge C."/>
            <person name="Shi H."/>
            <person name="Pan Z."/>
            <person name="Liu X."/>
        </authorList>
    </citation>
    <scope>NUCLEOTIDE SEQUENCE [LARGE SCALE GENOMIC DNA]</scope>
    <source>
        <strain evidence="3">FJAT-27997</strain>
    </source>
</reference>
<dbReference type="Gene3D" id="1.10.287.1890">
    <property type="match status" value="1"/>
</dbReference>
<protein>
    <submittedName>
        <fullName evidence="2">SAM-dependent methyltransferase</fullName>
    </submittedName>
</protein>
<dbReference type="SUPFAM" id="SSF53335">
    <property type="entry name" value="S-adenosyl-L-methionine-dependent methyltransferases"/>
    <property type="match status" value="1"/>
</dbReference>
<dbReference type="Proteomes" id="UP000037146">
    <property type="component" value="Unassembled WGS sequence"/>
</dbReference>
<name>A0A0K9GX38_9BACI</name>
<accession>A0A0K9GX38</accession>
<evidence type="ECO:0000313" key="2">
    <source>
        <dbReference type="EMBL" id="KMY50827.1"/>
    </source>
</evidence>
<dbReference type="RefSeq" id="WP_049682180.1">
    <property type="nucleotide sequence ID" value="NZ_LFZW01000001.1"/>
</dbReference>
<sequence>MNHEKLSMRLERVATYIPKGSVLADIGSDHAYLPCYAVQKGISAKAIAGEVVEGPFQSAKKQVKQTELEDQIDVRLGNGLDVLVSDEATCITIAGMGGILISAILENGKDKLGAVTRLVLQPNVGSNMVRQWLLENDWELVNEEILEEDGKIYEILIAERGLPAKPYANHAESALLFGPFLMEERHEVFLKKWKLEKEHWQRIIREMDEKSQNAATNSKRQELMNQLQKLEEVLGI</sequence>
<organism evidence="2 3">
    <name type="scientific">Peribacillus loiseleuriae</name>
    <dbReference type="NCBI Taxonomy" id="1679170"/>
    <lineage>
        <taxon>Bacteria</taxon>
        <taxon>Bacillati</taxon>
        <taxon>Bacillota</taxon>
        <taxon>Bacilli</taxon>
        <taxon>Bacillales</taxon>
        <taxon>Bacillaceae</taxon>
        <taxon>Peribacillus</taxon>
    </lineage>
</organism>
<dbReference type="Gene3D" id="3.40.50.150">
    <property type="entry name" value="Vaccinia Virus protein VP39"/>
    <property type="match status" value="1"/>
</dbReference>
<keyword evidence="2" id="KW-0489">Methyltransferase</keyword>
<dbReference type="STRING" id="1679170.AC625_15960"/>
<dbReference type="PATRIC" id="fig|1679170.3.peg.3633"/>
<keyword evidence="2" id="KW-0808">Transferase</keyword>
<dbReference type="GO" id="GO:0032259">
    <property type="term" value="P:methylation"/>
    <property type="evidence" value="ECO:0007669"/>
    <property type="project" value="UniProtKB-KW"/>
</dbReference>
<evidence type="ECO:0000313" key="3">
    <source>
        <dbReference type="Proteomes" id="UP000037146"/>
    </source>
</evidence>
<keyword evidence="1" id="KW-0175">Coiled coil</keyword>
<dbReference type="AlphaFoldDB" id="A0A0K9GX38"/>
<dbReference type="InterPro" id="IPR029063">
    <property type="entry name" value="SAM-dependent_MTases_sf"/>
</dbReference>